<protein>
    <recommendedName>
        <fullName evidence="4">Bulb-type lectin domain-containing protein</fullName>
    </recommendedName>
</protein>
<dbReference type="EMBL" id="JAPFFI010000004">
    <property type="protein sequence ID" value="KAJ6397022.1"/>
    <property type="molecule type" value="Genomic_DNA"/>
</dbReference>
<keyword evidence="2" id="KW-1015">Disulfide bond</keyword>
<dbReference type="InterPro" id="IPR036426">
    <property type="entry name" value="Bulb-type_lectin_dom_sf"/>
</dbReference>
<reference evidence="5" key="2">
    <citation type="journal article" date="2023" name="Int. J. Mol. Sci.">
        <title>De Novo Assembly and Annotation of 11 Diverse Shrub Willow (Salix) Genomes Reveals Novel Gene Organization in Sex-Linked Regions.</title>
        <authorList>
            <person name="Hyden B."/>
            <person name="Feng K."/>
            <person name="Yates T.B."/>
            <person name="Jawdy S."/>
            <person name="Cereghino C."/>
            <person name="Smart L.B."/>
            <person name="Muchero W."/>
        </authorList>
    </citation>
    <scope>NUCLEOTIDE SEQUENCE</scope>
    <source>
        <tissue evidence="5">Shoot tip</tissue>
    </source>
</reference>
<evidence type="ECO:0000256" key="2">
    <source>
        <dbReference type="ARBA" id="ARBA00023157"/>
    </source>
</evidence>
<dbReference type="InterPro" id="IPR001480">
    <property type="entry name" value="Bulb-type_lectin_dom"/>
</dbReference>
<evidence type="ECO:0000256" key="1">
    <source>
        <dbReference type="ARBA" id="ARBA00022729"/>
    </source>
</evidence>
<reference evidence="5" key="1">
    <citation type="submission" date="2022-10" db="EMBL/GenBank/DDBJ databases">
        <authorList>
            <person name="Hyden B.L."/>
            <person name="Feng K."/>
            <person name="Yates T."/>
            <person name="Jawdy S."/>
            <person name="Smart L.B."/>
            <person name="Muchero W."/>
        </authorList>
    </citation>
    <scope>NUCLEOTIDE SEQUENCE</scope>
    <source>
        <tissue evidence="5">Shoot tip</tissue>
    </source>
</reference>
<name>A0ABQ9CBM6_9ROSI</name>
<evidence type="ECO:0000313" key="6">
    <source>
        <dbReference type="Proteomes" id="UP001141253"/>
    </source>
</evidence>
<keyword evidence="3" id="KW-0325">Glycoprotein</keyword>
<evidence type="ECO:0000313" key="5">
    <source>
        <dbReference type="EMBL" id="KAJ6397022.1"/>
    </source>
</evidence>
<evidence type="ECO:0000259" key="4">
    <source>
        <dbReference type="PROSITE" id="PS50927"/>
    </source>
</evidence>
<dbReference type="Gene3D" id="2.90.10.10">
    <property type="entry name" value="Bulb-type lectin domain"/>
    <property type="match status" value="1"/>
</dbReference>
<comment type="caution">
    <text evidence="5">The sequence shown here is derived from an EMBL/GenBank/DDBJ whole genome shotgun (WGS) entry which is preliminary data.</text>
</comment>
<organism evidence="5 6">
    <name type="scientific">Salix suchowensis</name>
    <dbReference type="NCBI Taxonomy" id="1278906"/>
    <lineage>
        <taxon>Eukaryota</taxon>
        <taxon>Viridiplantae</taxon>
        <taxon>Streptophyta</taxon>
        <taxon>Embryophyta</taxon>
        <taxon>Tracheophyta</taxon>
        <taxon>Spermatophyta</taxon>
        <taxon>Magnoliopsida</taxon>
        <taxon>eudicotyledons</taxon>
        <taxon>Gunneridae</taxon>
        <taxon>Pentapetalae</taxon>
        <taxon>rosids</taxon>
        <taxon>fabids</taxon>
        <taxon>Malpighiales</taxon>
        <taxon>Salicaceae</taxon>
        <taxon>Saliceae</taxon>
        <taxon>Salix</taxon>
    </lineage>
</organism>
<proteinExistence type="predicted"/>
<accession>A0ABQ9CBM6</accession>
<dbReference type="Proteomes" id="UP001141253">
    <property type="component" value="Chromosome 4"/>
</dbReference>
<feature type="domain" description="Bulb-type lectin" evidence="4">
    <location>
        <begin position="1"/>
        <end position="121"/>
    </location>
</feature>
<sequence>MIAPNQSIEDGDALVSSGQSYTLGFFGSDIDSSRRMWEFGTIRLRNELLYGWQIEIIRSMVPPGVLAINKQGSLVIYINNRNSVPAWSTTVSASSMTNSWIQETWSWFNRIEKGSTDVAEF</sequence>
<keyword evidence="6" id="KW-1185">Reference proteome</keyword>
<dbReference type="PROSITE" id="PS50927">
    <property type="entry name" value="BULB_LECTIN"/>
    <property type="match status" value="1"/>
</dbReference>
<keyword evidence="1" id="KW-0732">Signal</keyword>
<evidence type="ECO:0000256" key="3">
    <source>
        <dbReference type="ARBA" id="ARBA00023180"/>
    </source>
</evidence>
<gene>
    <name evidence="5" type="ORF">OIU77_021957</name>
</gene>